<dbReference type="STRING" id="1235794.C811_01537"/>
<dbReference type="PATRIC" id="fig|1235794.3.peg.1524"/>
<sequence>MAKPMELGLVNSATVAAAFGVSERRVQQFASDGIIDFVKVGKTNRYDLLETVRKYVAYLKEEVTTDEVTSLEERKLKAEAEYKEMKAAEARIHLAELEGTMHRSEDVRAATEQLVYTVRSMLVAMPGRLAVDVVGASGADEASRMIRREVEHVLEELMGFRYDPEVYAAMMRERKGWGEVADDEDDAAES</sequence>
<organism evidence="2 3">
    <name type="scientific">Adlercreutzia caecimuris B7</name>
    <dbReference type="NCBI Taxonomy" id="1235794"/>
    <lineage>
        <taxon>Bacteria</taxon>
        <taxon>Bacillati</taxon>
        <taxon>Actinomycetota</taxon>
        <taxon>Coriobacteriia</taxon>
        <taxon>Eggerthellales</taxon>
        <taxon>Eggerthellaceae</taxon>
        <taxon>Adlercreutzia</taxon>
    </lineage>
</organism>
<evidence type="ECO:0000313" key="3">
    <source>
        <dbReference type="Proteomes" id="UP000014204"/>
    </source>
</evidence>
<dbReference type="Proteomes" id="UP000014204">
    <property type="component" value="Unassembled WGS sequence"/>
</dbReference>
<protein>
    <recommendedName>
        <fullName evidence="4">Protoporphyrinogen oxidase</fullName>
    </recommendedName>
</protein>
<dbReference type="eggNOG" id="COG4220">
    <property type="taxonomic scope" value="Bacteria"/>
</dbReference>
<gene>
    <name evidence="2" type="ORF">C811_01537</name>
</gene>
<evidence type="ECO:0000313" key="2">
    <source>
        <dbReference type="EMBL" id="EOS51119.1"/>
    </source>
</evidence>
<evidence type="ECO:0008006" key="4">
    <source>
        <dbReference type="Google" id="ProtNLM"/>
    </source>
</evidence>
<dbReference type="GeneID" id="82191018"/>
<keyword evidence="3" id="KW-1185">Reference proteome</keyword>
<dbReference type="OrthoDB" id="8006064at2"/>
<reference evidence="2 3" key="1">
    <citation type="submission" date="2013-04" db="EMBL/GenBank/DDBJ databases">
        <title>The Genome Sequence of Enterorhabdus caecimuris B7.</title>
        <authorList>
            <consortium name="The Broad Institute Genomics Platform"/>
            <consortium name="The Broad Institute Genome Sequencing Center for Infectious Disease"/>
            <person name="Earl A."/>
            <person name="Xavier R."/>
            <person name="Elson C."/>
            <person name="Duck W."/>
            <person name="Walker B."/>
            <person name="Young S."/>
            <person name="Zeng Q."/>
            <person name="Gargeya S."/>
            <person name="Fitzgerald M."/>
            <person name="Haas B."/>
            <person name="Abouelleil A."/>
            <person name="Allen A.W."/>
            <person name="Alvarado L."/>
            <person name="Arachchi H.M."/>
            <person name="Berlin A.M."/>
            <person name="Chapman S.B."/>
            <person name="Gainer-Dewar J."/>
            <person name="Goldberg J."/>
            <person name="Griggs A."/>
            <person name="Gujja S."/>
            <person name="Hansen M."/>
            <person name="Howarth C."/>
            <person name="Imamovic A."/>
            <person name="Ireland A."/>
            <person name="Larimer J."/>
            <person name="McCowan C."/>
            <person name="Murphy C."/>
            <person name="Pearson M."/>
            <person name="Poon T.W."/>
            <person name="Priest M."/>
            <person name="Roberts A."/>
            <person name="Saif S."/>
            <person name="Shea T."/>
            <person name="Sisk P."/>
            <person name="Sykes S."/>
            <person name="Wortman J."/>
            <person name="Nusbaum C."/>
            <person name="Birren B."/>
        </authorList>
    </citation>
    <scope>NUCLEOTIDE SEQUENCE [LARGE SCALE GENOMIC DNA]</scope>
    <source>
        <strain evidence="2 3">B7</strain>
    </source>
</reference>
<dbReference type="AlphaFoldDB" id="R9KX34"/>
<name>R9KX34_9ACTN</name>
<feature type="coiled-coil region" evidence="1">
    <location>
        <begin position="61"/>
        <end position="98"/>
    </location>
</feature>
<dbReference type="HOGENOM" id="CLU_118950_1_0_11"/>
<dbReference type="EMBL" id="ASSY01000008">
    <property type="protein sequence ID" value="EOS51119.1"/>
    <property type="molecule type" value="Genomic_DNA"/>
</dbReference>
<evidence type="ECO:0000256" key="1">
    <source>
        <dbReference type="SAM" id="Coils"/>
    </source>
</evidence>
<keyword evidence="1" id="KW-0175">Coiled coil</keyword>
<dbReference type="RefSeq" id="WP_016309737.1">
    <property type="nucleotide sequence ID" value="NZ_KE159646.1"/>
</dbReference>
<proteinExistence type="predicted"/>
<comment type="caution">
    <text evidence="2">The sequence shown here is derived from an EMBL/GenBank/DDBJ whole genome shotgun (WGS) entry which is preliminary data.</text>
</comment>
<accession>R9KX34</accession>